<evidence type="ECO:0008006" key="3">
    <source>
        <dbReference type="Google" id="ProtNLM"/>
    </source>
</evidence>
<dbReference type="PROSITE" id="PS51257">
    <property type="entry name" value="PROKAR_LIPOPROTEIN"/>
    <property type="match status" value="1"/>
</dbReference>
<dbReference type="OrthoDB" id="6238758at2"/>
<proteinExistence type="predicted"/>
<dbReference type="RefSeq" id="WP_110075102.1">
    <property type="nucleotide sequence ID" value="NZ_QGTT01000002.1"/>
</dbReference>
<name>A0A317QFT1_9GAMM</name>
<sequence length="129" mass="14854">MKIKVFIFVVCSMVFLFGCRDKVPQVQHSADTKIFHQIDPDQPMVEQPILIQLTLPEQVQPQLSKVTGVNMYMGAIPLVWQQQTQTRWQAELLLGACAEPLMQWRVTVPLINGEQQLSPYVFEFSTKQH</sequence>
<reference evidence="1 2" key="1">
    <citation type="submission" date="2018-05" db="EMBL/GenBank/DDBJ databases">
        <title>Freshwater and sediment microbial communities from various areas in North America, analyzing microbe dynamics in response to fracking.</title>
        <authorList>
            <person name="Lamendella R."/>
        </authorList>
    </citation>
    <scope>NUCLEOTIDE SEQUENCE [LARGE SCALE GENOMIC DNA]</scope>
    <source>
        <strain evidence="1 2">125B1</strain>
    </source>
</reference>
<protein>
    <recommendedName>
        <fullName evidence="3">Lipoprotein</fullName>
    </recommendedName>
</protein>
<evidence type="ECO:0000313" key="1">
    <source>
        <dbReference type="EMBL" id="PWW15156.1"/>
    </source>
</evidence>
<keyword evidence="2" id="KW-1185">Reference proteome</keyword>
<dbReference type="AlphaFoldDB" id="A0A317QFT1"/>
<organism evidence="1 2">
    <name type="scientific">Pseudidiomarina maritima</name>
    <dbReference type="NCBI Taxonomy" id="519453"/>
    <lineage>
        <taxon>Bacteria</taxon>
        <taxon>Pseudomonadati</taxon>
        <taxon>Pseudomonadota</taxon>
        <taxon>Gammaproteobacteria</taxon>
        <taxon>Alteromonadales</taxon>
        <taxon>Idiomarinaceae</taxon>
        <taxon>Pseudidiomarina</taxon>
    </lineage>
</organism>
<gene>
    <name evidence="1" type="ORF">DET45_102160</name>
</gene>
<evidence type="ECO:0000313" key="2">
    <source>
        <dbReference type="Proteomes" id="UP000246964"/>
    </source>
</evidence>
<comment type="caution">
    <text evidence="1">The sequence shown here is derived from an EMBL/GenBank/DDBJ whole genome shotgun (WGS) entry which is preliminary data.</text>
</comment>
<dbReference type="EMBL" id="QGTT01000002">
    <property type="protein sequence ID" value="PWW15156.1"/>
    <property type="molecule type" value="Genomic_DNA"/>
</dbReference>
<accession>A0A317QFT1</accession>
<dbReference type="Proteomes" id="UP000246964">
    <property type="component" value="Unassembled WGS sequence"/>
</dbReference>